<dbReference type="AlphaFoldDB" id="A0A1A8X3J3"/>
<evidence type="ECO:0000313" key="2">
    <source>
        <dbReference type="EMBL" id="SBS99168.1"/>
    </source>
</evidence>
<dbReference type="Pfam" id="PF05795">
    <property type="entry name" value="Plasmodium_Vir"/>
    <property type="match status" value="1"/>
</dbReference>
<evidence type="ECO:0000256" key="1">
    <source>
        <dbReference type="SAM" id="Phobius"/>
    </source>
</evidence>
<proteinExistence type="predicted"/>
<accession>A0A1A8X3J3</accession>
<protein>
    <submittedName>
        <fullName evidence="2">PIR Superfamily Protein</fullName>
    </submittedName>
</protein>
<organism evidence="2 3">
    <name type="scientific">Plasmodium ovale curtisi</name>
    <dbReference type="NCBI Taxonomy" id="864141"/>
    <lineage>
        <taxon>Eukaryota</taxon>
        <taxon>Sar</taxon>
        <taxon>Alveolata</taxon>
        <taxon>Apicomplexa</taxon>
        <taxon>Aconoidasida</taxon>
        <taxon>Haemosporida</taxon>
        <taxon>Plasmodiidae</taxon>
        <taxon>Plasmodium</taxon>
        <taxon>Plasmodium (Plasmodium)</taxon>
    </lineage>
</organism>
<dbReference type="EMBL" id="FLQV01001174">
    <property type="protein sequence ID" value="SBS99168.1"/>
    <property type="molecule type" value="Genomic_DNA"/>
</dbReference>
<keyword evidence="1" id="KW-0472">Membrane</keyword>
<feature type="transmembrane region" description="Helical" evidence="1">
    <location>
        <begin position="221"/>
        <end position="242"/>
    </location>
</feature>
<keyword evidence="1" id="KW-0812">Transmembrane</keyword>
<sequence length="297" mass="35135">MPYLFSINNYKKLDKNYYDYRDDGILKNFFDSKIETLYDGDRCLLIHNWLYNYIFNKLLNMNNNQNMYSILLKLYIYWEKFEGSTNCAISTTHLDVNNYREKTKKIYDYVLDYDTINTYFKDGDYTCSLTFDNYIKEGFNTYKDIKNGCTDPNDKMYCELIDKIKTLKKDNLTELKCPKVIDDQAYLDKENQRLQGDDLDEIPSPGFSTLQGSSSDTTSSLTVGILFPLFGMFLIILILYKFTPFGFWLHSRLIKNKILKSKEYKQEELVNDMLDNTYEQYNINSPTSTHEIGYNPL</sequence>
<gene>
    <name evidence="2" type="ORF">POVCU1_051070</name>
</gene>
<dbReference type="InterPro" id="IPR008780">
    <property type="entry name" value="Plasmodium_Vir"/>
</dbReference>
<reference evidence="3" key="1">
    <citation type="submission" date="2016-05" db="EMBL/GenBank/DDBJ databases">
        <authorList>
            <person name="Naeem Raeece"/>
        </authorList>
    </citation>
    <scope>NUCLEOTIDE SEQUENCE [LARGE SCALE GENOMIC DNA]</scope>
</reference>
<dbReference type="Proteomes" id="UP000078546">
    <property type="component" value="Unassembled WGS sequence"/>
</dbReference>
<evidence type="ECO:0000313" key="3">
    <source>
        <dbReference type="Proteomes" id="UP000078546"/>
    </source>
</evidence>
<name>A0A1A8X3J3_PLAOA</name>
<keyword evidence="1" id="KW-1133">Transmembrane helix</keyword>